<dbReference type="Gene3D" id="1.20.58.390">
    <property type="entry name" value="Neurotransmitter-gated ion-channel transmembrane domain"/>
    <property type="match status" value="1"/>
</dbReference>
<feature type="transmembrane region" description="Helical" evidence="1">
    <location>
        <begin position="105"/>
        <end position="124"/>
    </location>
</feature>
<dbReference type="AlphaFoldDB" id="A0A5A9PFA9"/>
<keyword evidence="1" id="KW-0812">Transmembrane</keyword>
<comment type="caution">
    <text evidence="2">The sequence shown here is derived from an EMBL/GenBank/DDBJ whole genome shotgun (WGS) entry which is preliminary data.</text>
</comment>
<dbReference type="SUPFAM" id="SSF90112">
    <property type="entry name" value="Neurotransmitter-gated ion-channel transmembrane pore"/>
    <property type="match status" value="1"/>
</dbReference>
<sequence>MAKKLVPHLPPFLPRHWLRIGIPSITKQAPPGGWLGRAAFPLRPGYHHPLDPGGVLKKRLNSLSQNDATEQFSRPPQHDFRQQGSAVPANNMLTGTSIIDKYSRILFPLSFGAFNLVYWIVYLTKDTMESR</sequence>
<reference evidence="2 3" key="1">
    <citation type="journal article" date="2019" name="Mol. Ecol. Resour.">
        <title>Chromosome-level genome assembly of Triplophysa tibetana, a fish adapted to the harsh high-altitude environment of the Tibetan Plateau.</title>
        <authorList>
            <person name="Yang X."/>
            <person name="Liu H."/>
            <person name="Ma Z."/>
            <person name="Zou Y."/>
            <person name="Zou M."/>
            <person name="Mao Y."/>
            <person name="Li X."/>
            <person name="Wang H."/>
            <person name="Chen T."/>
            <person name="Wang W."/>
            <person name="Yang R."/>
        </authorList>
    </citation>
    <scope>NUCLEOTIDE SEQUENCE [LARGE SCALE GENOMIC DNA]</scope>
    <source>
        <strain evidence="2">TTIB1903HZAU</strain>
        <tissue evidence="2">Muscle</tissue>
    </source>
</reference>
<dbReference type="InterPro" id="IPR038050">
    <property type="entry name" value="Neuro_actylchol_rec"/>
</dbReference>
<keyword evidence="3" id="KW-1185">Reference proteome</keyword>
<gene>
    <name evidence="2" type="ORF">E1301_Tti020394</name>
</gene>
<proteinExistence type="predicted"/>
<dbReference type="InterPro" id="IPR036719">
    <property type="entry name" value="Neuro-gated_channel_TM_sf"/>
</dbReference>
<keyword evidence="1" id="KW-0472">Membrane</keyword>
<dbReference type="GO" id="GO:0016020">
    <property type="term" value="C:membrane"/>
    <property type="evidence" value="ECO:0007669"/>
    <property type="project" value="InterPro"/>
</dbReference>
<name>A0A5A9PFA9_9TELE</name>
<keyword evidence="1" id="KW-1133">Transmembrane helix</keyword>
<dbReference type="EMBL" id="SOYY01000006">
    <property type="protein sequence ID" value="KAA0720488.1"/>
    <property type="molecule type" value="Genomic_DNA"/>
</dbReference>
<keyword evidence="2" id="KW-0675">Receptor</keyword>
<evidence type="ECO:0000313" key="3">
    <source>
        <dbReference type="Proteomes" id="UP000324632"/>
    </source>
</evidence>
<evidence type="ECO:0000256" key="1">
    <source>
        <dbReference type="SAM" id="Phobius"/>
    </source>
</evidence>
<organism evidence="2 3">
    <name type="scientific">Triplophysa tibetana</name>
    <dbReference type="NCBI Taxonomy" id="1572043"/>
    <lineage>
        <taxon>Eukaryota</taxon>
        <taxon>Metazoa</taxon>
        <taxon>Chordata</taxon>
        <taxon>Craniata</taxon>
        <taxon>Vertebrata</taxon>
        <taxon>Euteleostomi</taxon>
        <taxon>Actinopterygii</taxon>
        <taxon>Neopterygii</taxon>
        <taxon>Teleostei</taxon>
        <taxon>Ostariophysi</taxon>
        <taxon>Cypriniformes</taxon>
        <taxon>Nemacheilidae</taxon>
        <taxon>Triplophysa</taxon>
    </lineage>
</organism>
<evidence type="ECO:0000313" key="2">
    <source>
        <dbReference type="EMBL" id="KAA0720488.1"/>
    </source>
</evidence>
<accession>A0A5A9PFA9</accession>
<dbReference type="GO" id="GO:0006811">
    <property type="term" value="P:monoatomic ion transport"/>
    <property type="evidence" value="ECO:0007669"/>
    <property type="project" value="InterPro"/>
</dbReference>
<dbReference type="Proteomes" id="UP000324632">
    <property type="component" value="Chromosome 6"/>
</dbReference>
<protein>
    <submittedName>
        <fullName evidence="2">Gamma-aminobutyric acid receptor subunit alpha-6 GABA(A) receptor subunit alpha-6</fullName>
    </submittedName>
</protein>